<evidence type="ECO:0000313" key="2">
    <source>
        <dbReference type="EMBL" id="EKN69391.1"/>
    </source>
</evidence>
<accession>K6E7V2</accession>
<evidence type="ECO:0000313" key="3">
    <source>
        <dbReference type="Proteomes" id="UP000006316"/>
    </source>
</evidence>
<dbReference type="AlphaFoldDB" id="K6E7V2"/>
<dbReference type="eggNOG" id="COG1442">
    <property type="taxonomic scope" value="Bacteria"/>
</dbReference>
<reference evidence="2 3" key="1">
    <citation type="journal article" date="2012" name="Front. Microbiol.">
        <title>Redundancy and modularity in membrane-associated dissimilatory nitrate reduction in Bacillus.</title>
        <authorList>
            <person name="Heylen K."/>
            <person name="Keltjens J."/>
        </authorList>
    </citation>
    <scope>NUCLEOTIDE SEQUENCE [LARGE SCALE GENOMIC DNA]</scope>
    <source>
        <strain evidence="3">LMG 21833T</strain>
    </source>
</reference>
<dbReference type="STRING" id="1117379.BABA_10036"/>
<dbReference type="InterPro" id="IPR014869">
    <property type="entry name" value="GT-D"/>
</dbReference>
<feature type="domain" description="Glycosyltransferase GT-D fold" evidence="1">
    <location>
        <begin position="53"/>
        <end position="275"/>
    </location>
</feature>
<comment type="caution">
    <text evidence="2">The sequence shown here is derived from an EMBL/GenBank/DDBJ whole genome shotgun (WGS) entry which is preliminary data.</text>
</comment>
<dbReference type="NCBIfam" id="TIGR03728">
    <property type="entry name" value="glyco_access_1"/>
    <property type="match status" value="1"/>
</dbReference>
<dbReference type="RefSeq" id="WP_007085024.1">
    <property type="nucleotide sequence ID" value="NZ_AJLS01000056.1"/>
</dbReference>
<protein>
    <recommendedName>
        <fullName evidence="1">Glycosyltransferase GT-D fold domain-containing protein</fullName>
    </recommendedName>
</protein>
<gene>
    <name evidence="2" type="ORF">BABA_10036</name>
</gene>
<dbReference type="Pfam" id="PF08759">
    <property type="entry name" value="GT-D"/>
    <property type="match status" value="1"/>
</dbReference>
<dbReference type="OrthoDB" id="796510at2"/>
<organism evidence="2 3">
    <name type="scientific">Neobacillus bataviensis LMG 21833</name>
    <dbReference type="NCBI Taxonomy" id="1117379"/>
    <lineage>
        <taxon>Bacteria</taxon>
        <taxon>Bacillati</taxon>
        <taxon>Bacillota</taxon>
        <taxon>Bacilli</taxon>
        <taxon>Bacillales</taxon>
        <taxon>Bacillaceae</taxon>
        <taxon>Neobacillus</taxon>
    </lineage>
</organism>
<proteinExistence type="predicted"/>
<name>K6E7V2_9BACI</name>
<dbReference type="Proteomes" id="UP000006316">
    <property type="component" value="Unassembled WGS sequence"/>
</dbReference>
<evidence type="ECO:0000259" key="1">
    <source>
        <dbReference type="Pfam" id="PF08759"/>
    </source>
</evidence>
<sequence>MKSLLLKLYYKILDIKDSFTVLFNKLIFFIIKPPTVRATDETLDKIINDQCSISRYGDAEFDIMSKRSFFYQSFNNDLRLRLLEIIQSQSKVHIVCIPDIFNNLNRFTDQAGKFWGKYLNLNRSKMYRYINRKKEYYDSLVTRLYIDYKDKTKATERFLKFRKLWEGREVVLVEGNKSRLGIGNDLLHNANSVKRILCPAVNAFEKYDEILAAVTKHNQSKLILIALGPTATVLAYDLSRLGYQALDIGNVDIEYEWYLKKAIDKLPVKNKYICEVPNGTKVGEVHDDKYECEIHTQII</sequence>
<keyword evidence="3" id="KW-1185">Reference proteome</keyword>
<dbReference type="EMBL" id="AJLS01000056">
    <property type="protein sequence ID" value="EKN69391.1"/>
    <property type="molecule type" value="Genomic_DNA"/>
</dbReference>
<dbReference type="PATRIC" id="fig|1117379.3.peg.2094"/>